<evidence type="ECO:0000313" key="2">
    <source>
        <dbReference type="Proteomes" id="UP001161137"/>
    </source>
</evidence>
<dbReference type="EMBL" id="JAOCDH010000001">
    <property type="protein sequence ID" value="MDH0699935.1"/>
    <property type="molecule type" value="Genomic_DNA"/>
</dbReference>
<comment type="caution">
    <text evidence="1">The sequence shown here is derived from an EMBL/GenBank/DDBJ whole genome shotgun (WGS) entry which is preliminary data.</text>
</comment>
<gene>
    <name evidence="1" type="ORF">N5D41_00350</name>
</gene>
<name>A0AA42IIT6_9GAMM</name>
<evidence type="ECO:0000313" key="1">
    <source>
        <dbReference type="EMBL" id="MDH0699935.1"/>
    </source>
</evidence>
<accession>A0AA42IIT6</accession>
<sequence>MSDFQVTSILKARKQHRCCECAGMILPGQQYQRVSGVWEGNADAFKTCLPCMEARDWATKQPEWGGDGEHLFYFEMLSDDLSNLAPEIAPGDGRRFRVMRLQCQMADRRKAAADQRQVAP</sequence>
<dbReference type="RefSeq" id="WP_196456243.1">
    <property type="nucleotide sequence ID" value="NZ_JACFYY010000001.1"/>
</dbReference>
<dbReference type="AlphaFoldDB" id="A0AA42IIT6"/>
<protein>
    <submittedName>
        <fullName evidence="1">Uncharacterized protein</fullName>
    </submittedName>
</protein>
<proteinExistence type="predicted"/>
<reference evidence="1" key="1">
    <citation type="submission" date="2022-09" db="EMBL/GenBank/DDBJ databases">
        <title>Intensive care unit water sources are persistently colonized with multi-drug resistant bacteria and are the site of extensive horizontal gene transfer of antibiotic resistance genes.</title>
        <authorList>
            <person name="Diorio-Toth L."/>
        </authorList>
    </citation>
    <scope>NUCLEOTIDE SEQUENCE</scope>
    <source>
        <strain evidence="1">GD03863</strain>
    </source>
</reference>
<organism evidence="1 2">
    <name type="scientific">Ectopseudomonas toyotomiensis</name>
    <dbReference type="NCBI Taxonomy" id="554344"/>
    <lineage>
        <taxon>Bacteria</taxon>
        <taxon>Pseudomonadati</taxon>
        <taxon>Pseudomonadota</taxon>
        <taxon>Gammaproteobacteria</taxon>
        <taxon>Pseudomonadales</taxon>
        <taxon>Pseudomonadaceae</taxon>
        <taxon>Ectopseudomonas</taxon>
    </lineage>
</organism>
<dbReference type="Proteomes" id="UP001161137">
    <property type="component" value="Unassembled WGS sequence"/>
</dbReference>